<name>A0A6N9T2K3_9HYPH</name>
<dbReference type="Pfam" id="PF00582">
    <property type="entry name" value="Usp"/>
    <property type="match status" value="2"/>
</dbReference>
<dbReference type="EMBL" id="JAAAMG010000011">
    <property type="protein sequence ID" value="NDW05593.1"/>
    <property type="molecule type" value="Genomic_DNA"/>
</dbReference>
<evidence type="ECO:0000259" key="2">
    <source>
        <dbReference type="Pfam" id="PF00582"/>
    </source>
</evidence>
<dbReference type="InterPro" id="IPR006015">
    <property type="entry name" value="Universal_stress_UspA"/>
</dbReference>
<dbReference type="RefSeq" id="WP_163463848.1">
    <property type="nucleotide sequence ID" value="NZ_JAAAMG010000011.1"/>
</dbReference>
<dbReference type="PRINTS" id="PR01438">
    <property type="entry name" value="UNVRSLSTRESS"/>
</dbReference>
<keyword evidence="4" id="KW-1185">Reference proteome</keyword>
<dbReference type="InterPro" id="IPR006016">
    <property type="entry name" value="UspA"/>
</dbReference>
<comment type="similarity">
    <text evidence="1">Belongs to the universal stress protein A family.</text>
</comment>
<organism evidence="3 4">
    <name type="scientific">Jiella pacifica</name>
    <dbReference type="NCBI Taxonomy" id="2696469"/>
    <lineage>
        <taxon>Bacteria</taxon>
        <taxon>Pseudomonadati</taxon>
        <taxon>Pseudomonadota</taxon>
        <taxon>Alphaproteobacteria</taxon>
        <taxon>Hyphomicrobiales</taxon>
        <taxon>Aurantimonadaceae</taxon>
        <taxon>Jiella</taxon>
    </lineage>
</organism>
<evidence type="ECO:0000256" key="1">
    <source>
        <dbReference type="ARBA" id="ARBA00008791"/>
    </source>
</evidence>
<feature type="domain" description="UspA" evidence="2">
    <location>
        <begin position="2"/>
        <end position="156"/>
    </location>
</feature>
<gene>
    <name evidence="3" type="ORF">GTK09_14295</name>
</gene>
<dbReference type="PANTHER" id="PTHR46268">
    <property type="entry name" value="STRESS RESPONSE PROTEIN NHAX"/>
    <property type="match status" value="1"/>
</dbReference>
<evidence type="ECO:0000313" key="4">
    <source>
        <dbReference type="Proteomes" id="UP000469011"/>
    </source>
</evidence>
<dbReference type="SUPFAM" id="SSF52402">
    <property type="entry name" value="Adenine nucleotide alpha hydrolases-like"/>
    <property type="match status" value="2"/>
</dbReference>
<comment type="caution">
    <text evidence="3">The sequence shown here is derived from an EMBL/GenBank/DDBJ whole genome shotgun (WGS) entry which is preliminary data.</text>
</comment>
<proteinExistence type="inferred from homology"/>
<dbReference type="Proteomes" id="UP000469011">
    <property type="component" value="Unassembled WGS sequence"/>
</dbReference>
<reference evidence="3 4" key="1">
    <citation type="submission" date="2020-01" db="EMBL/GenBank/DDBJ databases">
        <title>Jiella pacifica sp. nov.</title>
        <authorList>
            <person name="Xue Z."/>
            <person name="Zhu S."/>
            <person name="Chen J."/>
            <person name="Yang J."/>
        </authorList>
    </citation>
    <scope>NUCLEOTIDE SEQUENCE [LARGE SCALE GENOMIC DNA]</scope>
    <source>
        <strain evidence="3 4">40Bstr34</strain>
    </source>
</reference>
<feature type="domain" description="UspA" evidence="2">
    <location>
        <begin position="214"/>
        <end position="284"/>
    </location>
</feature>
<dbReference type="AlphaFoldDB" id="A0A6N9T2K3"/>
<dbReference type="Gene3D" id="3.40.50.12370">
    <property type="match status" value="1"/>
</dbReference>
<dbReference type="CDD" id="cd00293">
    <property type="entry name" value="USP-like"/>
    <property type="match status" value="2"/>
</dbReference>
<evidence type="ECO:0000313" key="3">
    <source>
        <dbReference type="EMBL" id="NDW05593.1"/>
    </source>
</evidence>
<sequence>MTRILACVDGSTYAESVCDHAAWAAERLGVPVDLVHALGRRETSSRAIDFSGNLEFGEREALLAELSELDEKKSKVSVRRGRLLLDQAGARVKERGAAKVEKHLRNGDVADAISDMEAEARLVVIGKRGEAADFAKGHLGSNLERVIRASSKPVLVASRAFRPIRRFLVAFDGGRSSGTIVEKLAASPLLTGVPCKLFMVGEPTGDAGERLGEAQRQLKAAGYEVTVKTASGDADERIAKRVGQDGIDLLVMGAYGHSRIRRLIVGSTTTQIIQSCAIPVLVIR</sequence>
<dbReference type="PANTHER" id="PTHR46268:SF6">
    <property type="entry name" value="UNIVERSAL STRESS PROTEIN UP12"/>
    <property type="match status" value="1"/>
</dbReference>
<accession>A0A6N9T2K3</accession>
<protein>
    <submittedName>
        <fullName evidence="3">Universal stress protein</fullName>
    </submittedName>
</protein>